<dbReference type="Pfam" id="PF06395">
    <property type="entry name" value="CDC24"/>
    <property type="match status" value="1"/>
</dbReference>
<dbReference type="GO" id="GO:0005634">
    <property type="term" value="C:nucleus"/>
    <property type="evidence" value="ECO:0007669"/>
    <property type="project" value="TreeGrafter"/>
</dbReference>
<feature type="compositionally biased region" description="Basic and acidic residues" evidence="1">
    <location>
        <begin position="536"/>
        <end position="545"/>
    </location>
</feature>
<name>A0A0C2WBG4_SERVB</name>
<dbReference type="GO" id="GO:0043332">
    <property type="term" value="C:mating projection tip"/>
    <property type="evidence" value="ECO:0007669"/>
    <property type="project" value="TreeGrafter"/>
</dbReference>
<feature type="compositionally biased region" description="Polar residues" evidence="1">
    <location>
        <begin position="803"/>
        <end position="815"/>
    </location>
</feature>
<dbReference type="EMBL" id="KN824332">
    <property type="protein sequence ID" value="KIM23758.1"/>
    <property type="molecule type" value="Genomic_DNA"/>
</dbReference>
<feature type="domain" description="PH" evidence="2">
    <location>
        <begin position="494"/>
        <end position="645"/>
    </location>
</feature>
<evidence type="ECO:0000256" key="1">
    <source>
        <dbReference type="SAM" id="MobiDB-lite"/>
    </source>
</evidence>
<accession>A0A0C2WBG4</accession>
<dbReference type="PROSITE" id="PS50010">
    <property type="entry name" value="DH_2"/>
    <property type="match status" value="1"/>
</dbReference>
<dbReference type="GO" id="GO:0030010">
    <property type="term" value="P:establishment of cell polarity"/>
    <property type="evidence" value="ECO:0007669"/>
    <property type="project" value="TreeGrafter"/>
</dbReference>
<dbReference type="Proteomes" id="UP000054097">
    <property type="component" value="Unassembled WGS sequence"/>
</dbReference>
<dbReference type="InterPro" id="IPR001849">
    <property type="entry name" value="PH_domain"/>
</dbReference>
<feature type="region of interest" description="Disordered" evidence="1">
    <location>
        <begin position="921"/>
        <end position="1094"/>
    </location>
</feature>
<feature type="region of interest" description="Disordered" evidence="1">
    <location>
        <begin position="764"/>
        <end position="815"/>
    </location>
</feature>
<evidence type="ECO:0000313" key="4">
    <source>
        <dbReference type="EMBL" id="KIM23758.1"/>
    </source>
</evidence>
<dbReference type="SUPFAM" id="SSF50729">
    <property type="entry name" value="PH domain-like"/>
    <property type="match status" value="1"/>
</dbReference>
<dbReference type="CDD" id="cd00160">
    <property type="entry name" value="RhoGEF"/>
    <property type="match status" value="1"/>
</dbReference>
<dbReference type="GO" id="GO:0000935">
    <property type="term" value="C:division septum"/>
    <property type="evidence" value="ECO:0007669"/>
    <property type="project" value="TreeGrafter"/>
</dbReference>
<sequence length="1290" mass="141435">MLAALGSPAIFEDSTSTTITDTEGNANAHSNLFNLNLNFKEFKLALPLAAIGSHAKSPPPPTLLSSDLHSDLSSGLASPSSAAAMASPKPKKMANQSPSMSSVSVPAATPLQAQASLLNKSATTSTGIYQQSVLLRSRLQRIPAFSQFLEFSHSGPRASRDVVQQLWEMFALGKPLCVLFNLQELPQSYVILEYADDEVDPDPLRKERQRAIALFIMGVNNLKQAGHWEKDAPLFSISELVGDAMDTNGFVKVVATVLYLLDKLPLSVWSENVEPLAASAPTSHEPVSALTSRADVERSNLVRELIETERKYCQDLEIMQSYAEFLGVRNIVDADTIHNLFPALGKLTDFQRKLLIQMEATAEHSPDEQNWGQCFAQHEPEFAIYDAYIANYSNALDVALAEQQTLMAATHLINPMQLPAFLIKPVQRLCRYPLLLGSLLKLMPATHALHPSLVEGVAAVKRIADAANRALREKENAEVWEHTLARIRDWKGLQLDNTGSLLLDDLFSVVGDRRSYSEYHVFLFNRMMILCRPKETQTEGEGTDKKLKKSQNSVSVSVMPPTPSPSNPSTFFSGGAVASRRAKSVLSIRGSFYIRNIVEITPETNAPYAIHLKYKDRTEVNGWTLNCRNEEQVNLWHREIQRLMDIWKTEEKEIRRSAKATLQAMKEQTPVQAASVDSLDSIRSARRPVHPYYAYESGATKTRARNGSLDLGGGKPDLSNGGGRNRSCSVTSAASDMYDPRANTQNGELGVHSMSTASKSAVDLSLSPATGDSGGFRSATSSHESPMGAQTSFRDSRRHGISHTRSPSQTSELSIGYISSVTEVAKPVSRNEKAHQSDRSKATPLPPQLPPPSGPQPLIPSEEMSLYGFSTAYYESPMHSRQPSPVVSNVKPLPTLPTSTLPTSTLRNRVGDRLPAPLVSSTEPAVVPVSGTTPQSTLPELPSKEIRRPLSNRRSGTPLRGPRERASAVRTPVSAKAHELSFDNSVRARSRSRSHSNPMVDGTDPRRPQMPDVAPLNPKPKSRHRRQGSESSNNTMDSMSILTTSEEQGTDVSPITPLSFGEESRSSPARHASTTQSIDHSRSREPHLMSGGATVGRRTDFASKVDHLDTPPAYYAGETPKSSQHVTTDIKPVLTSGNGRLEQDATVHSSSRRAAHSHKRSASATGLGRVSAEAATITVRLHYDNSRLMLKMSHATSRSEFIEKVRQKIRLCGATPIHSIPYERLDRSQFAPEERVSYLNEANVFAPLDSDADFAAAWKSLRCQRRDPADNEVLILAVGPTVHLGYSTWL</sequence>
<dbReference type="Gene3D" id="2.30.29.30">
    <property type="entry name" value="Pleckstrin-homology domain (PH domain)/Phosphotyrosine-binding domain (PTB)"/>
    <property type="match status" value="1"/>
</dbReference>
<dbReference type="Pfam" id="PF15411">
    <property type="entry name" value="PH_10"/>
    <property type="match status" value="1"/>
</dbReference>
<feature type="compositionally biased region" description="Polar residues" evidence="1">
    <location>
        <begin position="778"/>
        <end position="793"/>
    </location>
</feature>
<dbReference type="PROSITE" id="PS50003">
    <property type="entry name" value="PH_DOMAIN"/>
    <property type="match status" value="1"/>
</dbReference>
<feature type="compositionally biased region" description="Polar residues" evidence="1">
    <location>
        <begin position="1029"/>
        <end position="1053"/>
    </location>
</feature>
<protein>
    <recommendedName>
        <fullName evidence="6">DH domain-containing protein</fullName>
    </recommendedName>
</protein>
<feature type="region of interest" description="Disordered" evidence="1">
    <location>
        <begin position="878"/>
        <end position="908"/>
    </location>
</feature>
<gene>
    <name evidence="4" type="ORF">M408DRAFT_332135</name>
</gene>
<organism evidence="4 5">
    <name type="scientific">Serendipita vermifera MAFF 305830</name>
    <dbReference type="NCBI Taxonomy" id="933852"/>
    <lineage>
        <taxon>Eukaryota</taxon>
        <taxon>Fungi</taxon>
        <taxon>Dikarya</taxon>
        <taxon>Basidiomycota</taxon>
        <taxon>Agaricomycotina</taxon>
        <taxon>Agaricomycetes</taxon>
        <taxon>Sebacinales</taxon>
        <taxon>Serendipitaceae</taxon>
        <taxon>Serendipita</taxon>
    </lineage>
</organism>
<evidence type="ECO:0000259" key="3">
    <source>
        <dbReference type="PROSITE" id="PS50010"/>
    </source>
</evidence>
<feature type="region of interest" description="Disordered" evidence="1">
    <location>
        <begin position="56"/>
        <end position="105"/>
    </location>
</feature>
<dbReference type="InterPro" id="IPR011993">
    <property type="entry name" value="PH-like_dom_sf"/>
</dbReference>
<feature type="compositionally biased region" description="Gly residues" evidence="1">
    <location>
        <begin position="710"/>
        <end position="724"/>
    </location>
</feature>
<dbReference type="GO" id="GO:0005737">
    <property type="term" value="C:cytoplasm"/>
    <property type="evidence" value="ECO:0007669"/>
    <property type="project" value="TreeGrafter"/>
</dbReference>
<feature type="compositionally biased region" description="Basic residues" evidence="1">
    <location>
        <begin position="1150"/>
        <end position="1161"/>
    </location>
</feature>
<dbReference type="OrthoDB" id="1594986at2759"/>
<feature type="region of interest" description="Disordered" evidence="1">
    <location>
        <begin position="704"/>
        <end position="748"/>
    </location>
</feature>
<dbReference type="InterPro" id="IPR053026">
    <property type="entry name" value="CDC42_GEF"/>
</dbReference>
<dbReference type="InterPro" id="IPR000219">
    <property type="entry name" value="DH_dom"/>
</dbReference>
<feature type="compositionally biased region" description="Basic and acidic residues" evidence="1">
    <location>
        <begin position="829"/>
        <end position="841"/>
    </location>
</feature>
<feature type="region of interest" description="Disordered" evidence="1">
    <location>
        <begin position="1134"/>
        <end position="1169"/>
    </location>
</feature>
<dbReference type="InterPro" id="IPR010481">
    <property type="entry name" value="Cdc24/Scd1_N"/>
</dbReference>
<feature type="region of interest" description="Disordered" evidence="1">
    <location>
        <begin position="827"/>
        <end position="861"/>
    </location>
</feature>
<evidence type="ECO:0008006" key="6">
    <source>
        <dbReference type="Google" id="ProtNLM"/>
    </source>
</evidence>
<dbReference type="PANTHER" id="PTHR47339">
    <property type="entry name" value="CELL DIVISION CONTROL PROTEIN 24"/>
    <property type="match status" value="1"/>
</dbReference>
<dbReference type="SUPFAM" id="SSF48065">
    <property type="entry name" value="DBL homology domain (DH-domain)"/>
    <property type="match status" value="1"/>
</dbReference>
<dbReference type="GO" id="GO:0031106">
    <property type="term" value="P:septin ring organization"/>
    <property type="evidence" value="ECO:0007669"/>
    <property type="project" value="TreeGrafter"/>
</dbReference>
<dbReference type="GO" id="GO:0005085">
    <property type="term" value="F:guanyl-nucleotide exchange factor activity"/>
    <property type="evidence" value="ECO:0007669"/>
    <property type="project" value="InterPro"/>
</dbReference>
<dbReference type="InterPro" id="IPR035899">
    <property type="entry name" value="DBL_dom_sf"/>
</dbReference>
<feature type="region of interest" description="Disordered" evidence="1">
    <location>
        <begin position="536"/>
        <end position="569"/>
    </location>
</feature>
<evidence type="ECO:0000313" key="5">
    <source>
        <dbReference type="Proteomes" id="UP000054097"/>
    </source>
</evidence>
<evidence type="ECO:0000259" key="2">
    <source>
        <dbReference type="PROSITE" id="PS50003"/>
    </source>
</evidence>
<reference evidence="4 5" key="1">
    <citation type="submission" date="2014-04" db="EMBL/GenBank/DDBJ databases">
        <authorList>
            <consortium name="DOE Joint Genome Institute"/>
            <person name="Kuo A."/>
            <person name="Zuccaro A."/>
            <person name="Kohler A."/>
            <person name="Nagy L.G."/>
            <person name="Floudas D."/>
            <person name="Copeland A."/>
            <person name="Barry K.W."/>
            <person name="Cichocki N."/>
            <person name="Veneault-Fourrey C."/>
            <person name="LaButti K."/>
            <person name="Lindquist E.A."/>
            <person name="Lipzen A."/>
            <person name="Lundell T."/>
            <person name="Morin E."/>
            <person name="Murat C."/>
            <person name="Sun H."/>
            <person name="Tunlid A."/>
            <person name="Henrissat B."/>
            <person name="Grigoriev I.V."/>
            <person name="Hibbett D.S."/>
            <person name="Martin F."/>
            <person name="Nordberg H.P."/>
            <person name="Cantor M.N."/>
            <person name="Hua S.X."/>
        </authorList>
    </citation>
    <scope>NUCLEOTIDE SEQUENCE [LARGE SCALE GENOMIC DNA]</scope>
    <source>
        <strain evidence="4 5">MAFF 305830</strain>
    </source>
</reference>
<dbReference type="STRING" id="933852.A0A0C2WBG4"/>
<dbReference type="HOGENOM" id="CLU_269278_0_0_1"/>
<reference evidence="5" key="2">
    <citation type="submission" date="2015-01" db="EMBL/GenBank/DDBJ databases">
        <title>Evolutionary Origins and Diversification of the Mycorrhizal Mutualists.</title>
        <authorList>
            <consortium name="DOE Joint Genome Institute"/>
            <consortium name="Mycorrhizal Genomics Consortium"/>
            <person name="Kohler A."/>
            <person name="Kuo A."/>
            <person name="Nagy L.G."/>
            <person name="Floudas D."/>
            <person name="Copeland A."/>
            <person name="Barry K.W."/>
            <person name="Cichocki N."/>
            <person name="Veneault-Fourrey C."/>
            <person name="LaButti K."/>
            <person name="Lindquist E.A."/>
            <person name="Lipzen A."/>
            <person name="Lundell T."/>
            <person name="Morin E."/>
            <person name="Murat C."/>
            <person name="Riley R."/>
            <person name="Ohm R."/>
            <person name="Sun H."/>
            <person name="Tunlid A."/>
            <person name="Henrissat B."/>
            <person name="Grigoriev I.V."/>
            <person name="Hibbett D.S."/>
            <person name="Martin F."/>
        </authorList>
    </citation>
    <scope>NUCLEOTIDE SEQUENCE [LARGE SCALE GENOMIC DNA]</scope>
    <source>
        <strain evidence="5">MAFF 305830</strain>
    </source>
</reference>
<dbReference type="SMART" id="SM00325">
    <property type="entry name" value="RhoGEF"/>
    <property type="match status" value="1"/>
</dbReference>
<keyword evidence="5" id="KW-1185">Reference proteome</keyword>
<dbReference type="Gene3D" id="1.20.900.10">
    <property type="entry name" value="Dbl homology (DH) domain"/>
    <property type="match status" value="1"/>
</dbReference>
<dbReference type="Pfam" id="PF00621">
    <property type="entry name" value="RhoGEF"/>
    <property type="match status" value="1"/>
</dbReference>
<dbReference type="SMART" id="SM00233">
    <property type="entry name" value="PH"/>
    <property type="match status" value="1"/>
</dbReference>
<feature type="domain" description="DH" evidence="3">
    <location>
        <begin position="297"/>
        <end position="470"/>
    </location>
</feature>
<feature type="compositionally biased region" description="Low complexity" evidence="1">
    <location>
        <begin position="892"/>
        <end position="906"/>
    </location>
</feature>
<dbReference type="PANTHER" id="PTHR47339:SF1">
    <property type="entry name" value="CELL DIVISION CONTROL PROTEIN 24"/>
    <property type="match status" value="1"/>
</dbReference>
<feature type="compositionally biased region" description="Low complexity" evidence="1">
    <location>
        <begin position="63"/>
        <end position="105"/>
    </location>
</feature>
<feature type="compositionally biased region" description="Pro residues" evidence="1">
    <location>
        <begin position="844"/>
        <end position="858"/>
    </location>
</feature>
<proteinExistence type="predicted"/>